<feature type="transmembrane region" description="Helical" evidence="1">
    <location>
        <begin position="113"/>
        <end position="139"/>
    </location>
</feature>
<sequence length="508" mass="53382">MVTATPKLLVRKDLDGFLGLFIDNLVNLLIIDATLTGLFKMDPAIVHGRILPAAAVSILIGNLYYTLLARRLAVAEGRSDVTALPYGISTPIMFVYLFVIMGPVYWATGDGMLAWQVGMASALVGGIIEFLGSFVGGYIRRITPRAAMLGTLAGIAITFIAMKPTLGIWENPLIGFVPMTIILIGFVARVAMPLHVPVGLLAVVAGTVIAWSTGFMDGASVSRSLEQAAFHFPFPPLAEIADGIGGVLPYLAVIIPMGVYNLLETLQNVESASVAGDNYDTKKVMRMDGAGTLIGALLGSCFPTTVYIGHPGWKAVGARQGYTLLNGLALFGIGTLGLIPLVAAIVPKEVAFCILLYIGLIIGAQAVTEIPKRYAPAVLIAFLPHIAAYLKTTVDQTLLAAGSSAEALGAEKLLAAGVHYQGLDVLASGAILTGLLLGAIVVFLVDRDFLKAALASSIGALLAFFGIIHATGFGIPAAPLHAGGYLFLAVVILGFHFQEESRKKRREA</sequence>
<keyword evidence="1" id="KW-1133">Transmembrane helix</keyword>
<dbReference type="EMBL" id="CAADEX010000004">
    <property type="protein sequence ID" value="VFJ43081.1"/>
    <property type="molecule type" value="Genomic_DNA"/>
</dbReference>
<keyword evidence="1" id="KW-0812">Transmembrane</keyword>
<accession>A0A450RVB8</accession>
<organism evidence="2">
    <name type="scientific">Candidatus Kentrum sp. DK</name>
    <dbReference type="NCBI Taxonomy" id="2126562"/>
    <lineage>
        <taxon>Bacteria</taxon>
        <taxon>Pseudomonadati</taxon>
        <taxon>Pseudomonadota</taxon>
        <taxon>Gammaproteobacteria</taxon>
        <taxon>Candidatus Kentrum</taxon>
    </lineage>
</organism>
<feature type="transmembrane region" description="Helical" evidence="1">
    <location>
        <begin position="321"/>
        <end position="343"/>
    </location>
</feature>
<evidence type="ECO:0000256" key="1">
    <source>
        <dbReference type="SAM" id="Phobius"/>
    </source>
</evidence>
<feature type="transmembrane region" description="Helical" evidence="1">
    <location>
        <begin position="172"/>
        <end position="191"/>
    </location>
</feature>
<feature type="transmembrane region" description="Helical" evidence="1">
    <location>
        <begin position="452"/>
        <end position="472"/>
    </location>
</feature>
<gene>
    <name evidence="2" type="ORF">BECKDK2373B_GA0170837_100462</name>
</gene>
<dbReference type="PANTHER" id="PTHR31610">
    <property type="entry name" value="SLR0360 PROTEIN"/>
    <property type="match status" value="1"/>
</dbReference>
<dbReference type="PANTHER" id="PTHR31610:SF0">
    <property type="entry name" value="SLC26A_SULP TRANSPORTER DOMAIN-CONTAINING PROTEIN"/>
    <property type="match status" value="1"/>
</dbReference>
<feature type="transmembrane region" description="Helical" evidence="1">
    <location>
        <begin position="478"/>
        <end position="497"/>
    </location>
</feature>
<feature type="transmembrane region" description="Helical" evidence="1">
    <location>
        <begin position="86"/>
        <end position="107"/>
    </location>
</feature>
<proteinExistence type="predicted"/>
<feature type="transmembrane region" description="Helical" evidence="1">
    <location>
        <begin position="17"/>
        <end position="39"/>
    </location>
</feature>
<feature type="transmembrane region" description="Helical" evidence="1">
    <location>
        <begin position="45"/>
        <end position="65"/>
    </location>
</feature>
<feature type="transmembrane region" description="Helical" evidence="1">
    <location>
        <begin position="425"/>
        <end position="445"/>
    </location>
</feature>
<feature type="transmembrane region" description="Helical" evidence="1">
    <location>
        <begin position="198"/>
        <end position="216"/>
    </location>
</feature>
<feature type="transmembrane region" description="Helical" evidence="1">
    <location>
        <begin position="349"/>
        <end position="367"/>
    </location>
</feature>
<reference evidence="2" key="1">
    <citation type="submission" date="2019-02" db="EMBL/GenBank/DDBJ databases">
        <authorList>
            <person name="Gruber-Vodicka R. H."/>
            <person name="Seah K. B. B."/>
        </authorList>
    </citation>
    <scope>NUCLEOTIDE SEQUENCE</scope>
    <source>
        <strain evidence="2">BECK_DK47</strain>
    </source>
</reference>
<protein>
    <submittedName>
        <fullName evidence="2">Putative MFS transporter, AGZA family, xanthine/uracil permease</fullName>
    </submittedName>
</protein>
<dbReference type="AlphaFoldDB" id="A0A450RVB8"/>
<feature type="transmembrane region" description="Helical" evidence="1">
    <location>
        <begin position="289"/>
        <end position="309"/>
    </location>
</feature>
<name>A0A450RVB8_9GAMM</name>
<keyword evidence="1" id="KW-0472">Membrane</keyword>
<feature type="transmembrane region" description="Helical" evidence="1">
    <location>
        <begin position="146"/>
        <end position="166"/>
    </location>
</feature>
<evidence type="ECO:0000313" key="2">
    <source>
        <dbReference type="EMBL" id="VFJ43081.1"/>
    </source>
</evidence>